<evidence type="ECO:0000313" key="3">
    <source>
        <dbReference type="Proteomes" id="UP001054945"/>
    </source>
</evidence>
<dbReference type="Proteomes" id="UP001054945">
    <property type="component" value="Unassembled WGS sequence"/>
</dbReference>
<evidence type="ECO:0000256" key="1">
    <source>
        <dbReference type="SAM" id="Phobius"/>
    </source>
</evidence>
<evidence type="ECO:0000313" key="2">
    <source>
        <dbReference type="EMBL" id="GIY15057.1"/>
    </source>
</evidence>
<dbReference type="EMBL" id="BPLR01007187">
    <property type="protein sequence ID" value="GIY15057.1"/>
    <property type="molecule type" value="Genomic_DNA"/>
</dbReference>
<keyword evidence="3" id="KW-1185">Reference proteome</keyword>
<proteinExistence type="predicted"/>
<keyword evidence="1" id="KW-1133">Transmembrane helix</keyword>
<sequence>MGVNNLIRCHNGARTDNSSGLNVNSRKESRKFNWDTPGASQEMVLRLSSSHDCPNAILVDMLARTVHGHQCLRPECITHQEYVIFLTSFFFVLLLVTYDK</sequence>
<accession>A0AAV4R474</accession>
<keyword evidence="1" id="KW-0472">Membrane</keyword>
<gene>
    <name evidence="2" type="ORF">CEXT_488891</name>
</gene>
<protein>
    <submittedName>
        <fullName evidence="2">Uncharacterized protein</fullName>
    </submittedName>
</protein>
<dbReference type="AlphaFoldDB" id="A0AAV4R474"/>
<name>A0AAV4R474_CAEEX</name>
<keyword evidence="1" id="KW-0812">Transmembrane</keyword>
<organism evidence="2 3">
    <name type="scientific">Caerostris extrusa</name>
    <name type="common">Bark spider</name>
    <name type="synonym">Caerostris bankana</name>
    <dbReference type="NCBI Taxonomy" id="172846"/>
    <lineage>
        <taxon>Eukaryota</taxon>
        <taxon>Metazoa</taxon>
        <taxon>Ecdysozoa</taxon>
        <taxon>Arthropoda</taxon>
        <taxon>Chelicerata</taxon>
        <taxon>Arachnida</taxon>
        <taxon>Araneae</taxon>
        <taxon>Araneomorphae</taxon>
        <taxon>Entelegynae</taxon>
        <taxon>Araneoidea</taxon>
        <taxon>Araneidae</taxon>
        <taxon>Caerostris</taxon>
    </lineage>
</organism>
<feature type="transmembrane region" description="Helical" evidence="1">
    <location>
        <begin position="82"/>
        <end position="98"/>
    </location>
</feature>
<comment type="caution">
    <text evidence="2">The sequence shown here is derived from an EMBL/GenBank/DDBJ whole genome shotgun (WGS) entry which is preliminary data.</text>
</comment>
<reference evidence="2 3" key="1">
    <citation type="submission" date="2021-06" db="EMBL/GenBank/DDBJ databases">
        <title>Caerostris extrusa draft genome.</title>
        <authorList>
            <person name="Kono N."/>
            <person name="Arakawa K."/>
        </authorList>
    </citation>
    <scope>NUCLEOTIDE SEQUENCE [LARGE SCALE GENOMIC DNA]</scope>
</reference>